<accession>D7AA14</accession>
<dbReference type="HOGENOM" id="CLU_089364_2_0_5"/>
<evidence type="ECO:0000313" key="1">
    <source>
        <dbReference type="EMBL" id="ADH90801.1"/>
    </source>
</evidence>
<dbReference type="AlphaFoldDB" id="D7AA14"/>
<dbReference type="Proteomes" id="UP000006633">
    <property type="component" value="Chromosome"/>
</dbReference>
<dbReference type="RefSeq" id="WP_013168302.1">
    <property type="nucleotide sequence ID" value="NC_014217.1"/>
</dbReference>
<dbReference type="KEGG" id="sno:Snov_3527"/>
<sequence length="194" mass="21618">MSKKGFLLVLMQPPPAFEEEFNAWYDTEHVPERVAVEGFESGRRYVCIDGHPKYLAMYDMVHESALESESYMRVSGANFSPWTRRVTSRVRIYRSAGEQIFPGDEVTKATPRTTLLRFSGTPADLADTVVAGAKANFAGKANTAQLRVFAYPRDGAFDFLVMAGLHKPEEATLDVDAFGEAAPYLDLVNSYALY</sequence>
<name>D7AA14_ANCN5</name>
<dbReference type="EMBL" id="CP002026">
    <property type="protein sequence ID" value="ADH90801.1"/>
    <property type="molecule type" value="Genomic_DNA"/>
</dbReference>
<keyword evidence="2" id="KW-1185">Reference proteome</keyword>
<dbReference type="SUPFAM" id="SSF54909">
    <property type="entry name" value="Dimeric alpha+beta barrel"/>
    <property type="match status" value="1"/>
</dbReference>
<reference evidence="1 2" key="1">
    <citation type="journal article" date="2012" name="Stand. Genomic Sci.">
        <title>Complete genome sequence of the facultatively chemolithoautotrophic and methylotrophic alpha Proteobacterium Starkeya novella type strain (ATCC 8093(T)).</title>
        <authorList>
            <person name="Kappler U."/>
            <person name="Davenport K."/>
            <person name="Beatson S."/>
            <person name="Lucas S."/>
            <person name="Lapidus A."/>
            <person name="Copeland A."/>
            <person name="Berry K.W."/>
            <person name="Glavina Del Rio T."/>
            <person name="Hammon N."/>
            <person name="Dalin E."/>
            <person name="Tice H."/>
            <person name="Pitluck S."/>
            <person name="Richardson P."/>
            <person name="Bruce D."/>
            <person name="Goodwin L.A."/>
            <person name="Han C."/>
            <person name="Tapia R."/>
            <person name="Detter J.C."/>
            <person name="Chang Y.J."/>
            <person name="Jeffries C.D."/>
            <person name="Land M."/>
            <person name="Hauser L."/>
            <person name="Kyrpides N.C."/>
            <person name="Goker M."/>
            <person name="Ivanova N."/>
            <person name="Klenk H.P."/>
            <person name="Woyke T."/>
        </authorList>
    </citation>
    <scope>NUCLEOTIDE SEQUENCE [LARGE SCALE GENOMIC DNA]</scope>
    <source>
        <strain evidence="2">ATCC 8093 / DSM 506 / JCM 20403 / CCM 1077 / IAM 12100 / NBRC 12443 / NCIMB 10456</strain>
    </source>
</reference>
<evidence type="ECO:0008006" key="3">
    <source>
        <dbReference type="Google" id="ProtNLM"/>
    </source>
</evidence>
<gene>
    <name evidence="1" type="ordered locus">Snov_3527</name>
</gene>
<dbReference type="eggNOG" id="ENOG5033BZB">
    <property type="taxonomic scope" value="Bacteria"/>
</dbReference>
<evidence type="ECO:0000313" key="2">
    <source>
        <dbReference type="Proteomes" id="UP000006633"/>
    </source>
</evidence>
<dbReference type="STRING" id="639283.Snov_3527"/>
<organism evidence="1 2">
    <name type="scientific">Ancylobacter novellus (strain ATCC 8093 / DSM 506 / JCM 20403 / CCM 1077 / IAM 12100 / NBRC 12443 / NCIMB 10456)</name>
    <name type="common">Starkeya novella</name>
    <dbReference type="NCBI Taxonomy" id="639283"/>
    <lineage>
        <taxon>Bacteria</taxon>
        <taxon>Pseudomonadati</taxon>
        <taxon>Pseudomonadota</taxon>
        <taxon>Alphaproteobacteria</taxon>
        <taxon>Hyphomicrobiales</taxon>
        <taxon>Xanthobacteraceae</taxon>
        <taxon>Ancylobacter</taxon>
    </lineage>
</organism>
<proteinExistence type="predicted"/>
<protein>
    <recommendedName>
        <fullName evidence="3">EthD domain-containing protein</fullName>
    </recommendedName>
</protein>
<dbReference type="InterPro" id="IPR011008">
    <property type="entry name" value="Dimeric_a/b-barrel"/>
</dbReference>
<dbReference type="OrthoDB" id="3034735at2"/>